<sequence length="1378" mass="139780">MSLSNTPTNALAIEVLGSLGLAGAEISAFDPGSNRLFVTSSAGLQVVDLSNPAAPALVTTIDFTTLGFATTDVTSVASKGGIVAVALPASPKTDPGHVVFLDAATGGLLGSVEVGSLPDMVTFTPDGMKVLTANEGEYASDGSDPAAGSVSIIDISGGVAAATVQTAGFTAFDGQEDALRASGVRIFAGKSVSQDVEPEYIAISADGAKAMVTLQEANAVAVLDIASATFTDIVPLGFKDFSTFFADFSDRDGPGNANLVKLVGGMPVFGMYMPDAIDSYQAGGSTYFVIANEGDDRDDFITPDETVRLGSLDLDNATFPNEAALKANAVLGRLTVTNAGVSGDTDGDGDIDRIQMLGGRSFSILDADGAIVFDSGDVIERIASHMVFNGPLALGDFDGRSDNKGPEPEGIEIGEIGGRIYVFVGLERANANLVFDITDPADVAYTGMVRRSGDVSPEGSLFISAADSPTGQALFVVSNEVSSTVSVFGIEDLGAEQPFTLQLLHFSDGEAGLLAGDTAPYLAALVDAFDDDYANTLILAGGDNFIPGPFLAAGTDPSVAATHNKGNNPGAADIEIHNRIGVEASTVGNHEFDLGTNAFSDIVNDAAFPYLTANLDFSADGALVGRYQETVGTGGLENAASLARKIVPSAVVSKGGELIGLVGATTQIVETISSLGGVEVKGFAGDGSEANDMALLASQLQIVIDDLRDQGVNKIVLMAHLQQIAFEQALAPLLEGVDIILAAGSNTRLGDGNDLAVDFPGHAANFAGSYPIVTAGLDGDTTLIVNTDNEFTYLGRLVVSFDSEGRIIPGSLDEGVSGATAATAANVATAWGVDEADLDTTAFADGTKGAAVRQITDAVDGVIQAKDGEVWGFTNVYLEGERNLVRNQETNLGNITADANLLAAQSALGDGVLVGSLKNGGGIRAQIGSVEVGSGDKEPPLANPDAGKPAGGVSTLDIENSLRFDNKLMVFDTTAAGLKAILEHGVALLGNQGRFPQIGGISFAYDPDADAGERISDLSVIDDSGAIVARLVQNGVVLPTAPATISMVTLNFLANGGDGYPMKANGANFRYLLDDGTLGPALDEALDFVAVAPANALGEQKAMKDFMQAVHGTPATAFDAADTAVGEDCRIANLDFLDGRSATGDDDAERLAGRAGDDSLAGAGGDDTLLGLFGADSLEGGEGDDRIIAGAGNDTALGGTGKDRILGEAGNDSLDGGGDDDILFGGAGNDAMLGGAGNDRLLAGAGNDSVQGGDGLDVLFGEAGADTLVGGGGVDLLLGGAGADLFRYLAFADSAATAPDRIIGFSAAEGDRIDLSELAADPLVFVTGAFLGGGLASVRVRQNTLDTILQVDDGSGGAPDMIIKLSGLHALGAGDLIL</sequence>
<gene>
    <name evidence="9" type="ORF">DFH01_17850</name>
</gene>
<protein>
    <submittedName>
        <fullName evidence="9">Alkaline phosphatase</fullName>
    </submittedName>
</protein>
<dbReference type="Gene3D" id="2.130.10.10">
    <property type="entry name" value="YVTN repeat-like/Quinoprotein amine dehydrogenase"/>
    <property type="match status" value="1"/>
</dbReference>
<dbReference type="InterPro" id="IPR036907">
    <property type="entry name" value="5'-Nucleotdase_C_sf"/>
</dbReference>
<dbReference type="InterPro" id="IPR011049">
    <property type="entry name" value="Serralysin-like_metalloprot_C"/>
</dbReference>
<dbReference type="RefSeq" id="WP_109871840.1">
    <property type="nucleotide sequence ID" value="NZ_QGNA01000004.1"/>
</dbReference>
<evidence type="ECO:0000256" key="4">
    <source>
        <dbReference type="ARBA" id="ARBA00022737"/>
    </source>
</evidence>
<dbReference type="Pfam" id="PF00353">
    <property type="entry name" value="HemolysinCabind"/>
    <property type="match status" value="2"/>
</dbReference>
<feature type="region of interest" description="Disordered" evidence="5">
    <location>
        <begin position="930"/>
        <end position="952"/>
    </location>
</feature>
<dbReference type="InterPro" id="IPR001343">
    <property type="entry name" value="Hemolysn_Ca-bd"/>
</dbReference>
<name>A0A317FAJ2_9PROT</name>
<dbReference type="Gene3D" id="3.60.21.10">
    <property type="match status" value="1"/>
</dbReference>
<evidence type="ECO:0000256" key="3">
    <source>
        <dbReference type="ARBA" id="ARBA00022525"/>
    </source>
</evidence>
<evidence type="ECO:0000256" key="1">
    <source>
        <dbReference type="ARBA" id="ARBA00001913"/>
    </source>
</evidence>
<evidence type="ECO:0000259" key="7">
    <source>
        <dbReference type="Pfam" id="PF08548"/>
    </source>
</evidence>
<dbReference type="InterPro" id="IPR008334">
    <property type="entry name" value="5'-Nucleotdase_C"/>
</dbReference>
<organism evidence="9 10">
    <name type="scientific">Falsiroseomonas bella</name>
    <dbReference type="NCBI Taxonomy" id="2184016"/>
    <lineage>
        <taxon>Bacteria</taxon>
        <taxon>Pseudomonadati</taxon>
        <taxon>Pseudomonadota</taxon>
        <taxon>Alphaproteobacteria</taxon>
        <taxon>Acetobacterales</taxon>
        <taxon>Roseomonadaceae</taxon>
        <taxon>Falsiroseomonas</taxon>
    </lineage>
</organism>
<dbReference type="InterPro" id="IPR055188">
    <property type="entry name" value="Choice_anch_I"/>
</dbReference>
<dbReference type="Pfam" id="PF08548">
    <property type="entry name" value="Peptidase_M10_C"/>
    <property type="match status" value="1"/>
</dbReference>
<evidence type="ECO:0000313" key="9">
    <source>
        <dbReference type="EMBL" id="PWS35473.1"/>
    </source>
</evidence>
<dbReference type="PANTHER" id="PTHR46928:SF1">
    <property type="entry name" value="MESENCHYME-SPECIFIC CELL SURFACE GLYCOPROTEIN"/>
    <property type="match status" value="1"/>
</dbReference>
<feature type="domain" description="Choice-of-anchor I" evidence="8">
    <location>
        <begin position="23"/>
        <end position="490"/>
    </location>
</feature>
<keyword evidence="4" id="KW-0677">Repeat</keyword>
<evidence type="ECO:0000259" key="8">
    <source>
        <dbReference type="Pfam" id="PF22494"/>
    </source>
</evidence>
<comment type="cofactor">
    <cofactor evidence="1">
        <name>Ca(2+)</name>
        <dbReference type="ChEBI" id="CHEBI:29108"/>
    </cofactor>
</comment>
<dbReference type="SUPFAM" id="SSF51120">
    <property type="entry name" value="beta-Roll"/>
    <property type="match status" value="1"/>
</dbReference>
<proteinExistence type="predicted"/>
<feature type="domain" description="Peptidase M10 serralysin C-terminal" evidence="7">
    <location>
        <begin position="1219"/>
        <end position="1377"/>
    </location>
</feature>
<dbReference type="GO" id="GO:0005509">
    <property type="term" value="F:calcium ion binding"/>
    <property type="evidence" value="ECO:0007669"/>
    <property type="project" value="InterPro"/>
</dbReference>
<dbReference type="PRINTS" id="PR00313">
    <property type="entry name" value="CABNDNGRPT"/>
</dbReference>
<evidence type="ECO:0000256" key="5">
    <source>
        <dbReference type="SAM" id="MobiDB-lite"/>
    </source>
</evidence>
<dbReference type="PANTHER" id="PTHR46928">
    <property type="entry name" value="MESENCHYME-SPECIFIC CELL SURFACE GLYCOPROTEIN"/>
    <property type="match status" value="1"/>
</dbReference>
<evidence type="ECO:0000313" key="10">
    <source>
        <dbReference type="Proteomes" id="UP000245765"/>
    </source>
</evidence>
<feature type="domain" description="5'-Nucleotidase C-terminal" evidence="6">
    <location>
        <begin position="872"/>
        <end position="1062"/>
    </location>
</feature>
<reference evidence="10" key="1">
    <citation type="submission" date="2018-05" db="EMBL/GenBank/DDBJ databases">
        <authorList>
            <person name="Du Z."/>
            <person name="Wang X."/>
        </authorList>
    </citation>
    <scope>NUCLEOTIDE SEQUENCE [LARGE SCALE GENOMIC DNA]</scope>
    <source>
        <strain evidence="10">CQN31</strain>
    </source>
</reference>
<dbReference type="GO" id="GO:0009166">
    <property type="term" value="P:nucleotide catabolic process"/>
    <property type="evidence" value="ECO:0007669"/>
    <property type="project" value="InterPro"/>
</dbReference>
<dbReference type="OrthoDB" id="5469761at2"/>
<dbReference type="SUPFAM" id="SSF55816">
    <property type="entry name" value="5'-nucleotidase (syn. UDP-sugar hydrolase), C-terminal domain"/>
    <property type="match status" value="1"/>
</dbReference>
<dbReference type="Proteomes" id="UP000245765">
    <property type="component" value="Unassembled WGS sequence"/>
</dbReference>
<keyword evidence="3" id="KW-0964">Secreted</keyword>
<keyword evidence="10" id="KW-1185">Reference proteome</keyword>
<dbReference type="InterPro" id="IPR015943">
    <property type="entry name" value="WD40/YVTN_repeat-like_dom_sf"/>
</dbReference>
<dbReference type="InterPro" id="IPR011048">
    <property type="entry name" value="Haem_d1_sf"/>
</dbReference>
<accession>A0A317FAJ2</accession>
<dbReference type="EMBL" id="QGNA01000004">
    <property type="protein sequence ID" value="PWS35473.1"/>
    <property type="molecule type" value="Genomic_DNA"/>
</dbReference>
<comment type="subcellular location">
    <subcellularLocation>
        <location evidence="2">Secreted</location>
    </subcellularLocation>
</comment>
<dbReference type="InterPro" id="IPR018511">
    <property type="entry name" value="Hemolysin-typ_Ca-bd_CS"/>
</dbReference>
<dbReference type="NCBIfam" id="NF038117">
    <property type="entry name" value="choice_anch_I"/>
    <property type="match status" value="1"/>
</dbReference>
<dbReference type="SUPFAM" id="SSF56300">
    <property type="entry name" value="Metallo-dependent phosphatases"/>
    <property type="match status" value="1"/>
</dbReference>
<dbReference type="GO" id="GO:0016787">
    <property type="term" value="F:hydrolase activity"/>
    <property type="evidence" value="ECO:0007669"/>
    <property type="project" value="InterPro"/>
</dbReference>
<dbReference type="PROSITE" id="PS00330">
    <property type="entry name" value="HEMOLYSIN_CALCIUM"/>
    <property type="match status" value="3"/>
</dbReference>
<dbReference type="Gene3D" id="2.150.10.10">
    <property type="entry name" value="Serralysin-like metalloprotease, C-terminal"/>
    <property type="match status" value="3"/>
</dbReference>
<dbReference type="InterPro" id="IPR052956">
    <property type="entry name" value="Mesenchyme-surface_protein"/>
</dbReference>
<dbReference type="Gene3D" id="3.90.780.10">
    <property type="entry name" value="5'-Nucleotidase, C-terminal domain"/>
    <property type="match status" value="1"/>
</dbReference>
<evidence type="ECO:0000259" key="6">
    <source>
        <dbReference type="Pfam" id="PF02872"/>
    </source>
</evidence>
<dbReference type="Pfam" id="PF22494">
    <property type="entry name" value="choice_anch_I"/>
    <property type="match status" value="1"/>
</dbReference>
<evidence type="ECO:0000256" key="2">
    <source>
        <dbReference type="ARBA" id="ARBA00004613"/>
    </source>
</evidence>
<comment type="caution">
    <text evidence="9">The sequence shown here is derived from an EMBL/GenBank/DDBJ whole genome shotgun (WGS) entry which is preliminary data.</text>
</comment>
<dbReference type="GO" id="GO:0005615">
    <property type="term" value="C:extracellular space"/>
    <property type="evidence" value="ECO:0007669"/>
    <property type="project" value="InterPro"/>
</dbReference>
<dbReference type="InterPro" id="IPR013858">
    <property type="entry name" value="Peptidase_M10B_C"/>
</dbReference>
<dbReference type="Pfam" id="PF02872">
    <property type="entry name" value="5_nucleotid_C"/>
    <property type="match status" value="1"/>
</dbReference>
<dbReference type="InterPro" id="IPR029052">
    <property type="entry name" value="Metallo-depent_PP-like"/>
</dbReference>
<dbReference type="SUPFAM" id="SSF51004">
    <property type="entry name" value="C-terminal (heme d1) domain of cytochrome cd1-nitrite reductase"/>
    <property type="match status" value="1"/>
</dbReference>